<dbReference type="InterPro" id="IPR057644">
    <property type="entry name" value="Beta-prop_WDR75_2nd"/>
</dbReference>
<dbReference type="SMART" id="SM00320">
    <property type="entry name" value="WD40"/>
    <property type="match status" value="5"/>
</dbReference>
<keyword evidence="7" id="KW-0539">Nucleus</keyword>
<dbReference type="Proteomes" id="UP000235965">
    <property type="component" value="Unassembled WGS sequence"/>
</dbReference>
<feature type="non-terminal residue" evidence="9">
    <location>
        <position position="718"/>
    </location>
</feature>
<comment type="caution">
    <text evidence="9">The sequence shown here is derived from an EMBL/GenBank/DDBJ whole genome shotgun (WGS) entry which is preliminary data.</text>
</comment>
<dbReference type="PANTHER" id="PTHR44215:SF1">
    <property type="entry name" value="WD REPEAT-CONTAINING PROTEIN 75"/>
    <property type="match status" value="1"/>
</dbReference>
<dbReference type="SUPFAM" id="SSF50978">
    <property type="entry name" value="WD40 repeat-like"/>
    <property type="match status" value="1"/>
</dbReference>
<feature type="domain" description="WD repeat-containing protein 75 second beta-propeller" evidence="8">
    <location>
        <begin position="351"/>
        <end position="674"/>
    </location>
</feature>
<evidence type="ECO:0000256" key="5">
    <source>
        <dbReference type="ARBA" id="ARBA00022737"/>
    </source>
</evidence>
<evidence type="ECO:0000256" key="2">
    <source>
        <dbReference type="ARBA" id="ARBA00022517"/>
    </source>
</evidence>
<dbReference type="AlphaFoldDB" id="A0A2J7QYF2"/>
<dbReference type="GO" id="GO:0003723">
    <property type="term" value="F:RNA binding"/>
    <property type="evidence" value="ECO:0007669"/>
    <property type="project" value="InterPro"/>
</dbReference>
<dbReference type="STRING" id="105785.A0A2J7QYF2"/>
<evidence type="ECO:0000256" key="7">
    <source>
        <dbReference type="ARBA" id="ARBA00023242"/>
    </source>
</evidence>
<keyword evidence="4" id="KW-0853">WD repeat</keyword>
<dbReference type="EMBL" id="NEVH01009090">
    <property type="protein sequence ID" value="PNF33618.1"/>
    <property type="molecule type" value="Genomic_DNA"/>
</dbReference>
<dbReference type="FunCoup" id="A0A2J7QYF2">
    <property type="interactions" value="922"/>
</dbReference>
<organism evidence="9 10">
    <name type="scientific">Cryptotermes secundus</name>
    <dbReference type="NCBI Taxonomy" id="105785"/>
    <lineage>
        <taxon>Eukaryota</taxon>
        <taxon>Metazoa</taxon>
        <taxon>Ecdysozoa</taxon>
        <taxon>Arthropoda</taxon>
        <taxon>Hexapoda</taxon>
        <taxon>Insecta</taxon>
        <taxon>Pterygota</taxon>
        <taxon>Neoptera</taxon>
        <taxon>Polyneoptera</taxon>
        <taxon>Dictyoptera</taxon>
        <taxon>Blattodea</taxon>
        <taxon>Blattoidea</taxon>
        <taxon>Termitoidae</taxon>
        <taxon>Kalotermitidae</taxon>
        <taxon>Cryptotermitinae</taxon>
        <taxon>Cryptotermes</taxon>
    </lineage>
</organism>
<evidence type="ECO:0000259" key="8">
    <source>
        <dbReference type="Pfam" id="PF23769"/>
    </source>
</evidence>
<evidence type="ECO:0000256" key="6">
    <source>
        <dbReference type="ARBA" id="ARBA00023163"/>
    </source>
</evidence>
<dbReference type="GO" id="GO:0045943">
    <property type="term" value="P:positive regulation of transcription by RNA polymerase I"/>
    <property type="evidence" value="ECO:0007669"/>
    <property type="project" value="InterPro"/>
</dbReference>
<reference evidence="9 10" key="1">
    <citation type="submission" date="2017-12" db="EMBL/GenBank/DDBJ databases">
        <title>Hemimetabolous genomes reveal molecular basis of termite eusociality.</title>
        <authorList>
            <person name="Harrison M.C."/>
            <person name="Jongepier E."/>
            <person name="Robertson H.M."/>
            <person name="Arning N."/>
            <person name="Bitard-Feildel T."/>
            <person name="Chao H."/>
            <person name="Childers C.P."/>
            <person name="Dinh H."/>
            <person name="Doddapaneni H."/>
            <person name="Dugan S."/>
            <person name="Gowin J."/>
            <person name="Greiner C."/>
            <person name="Han Y."/>
            <person name="Hu H."/>
            <person name="Hughes D.S.T."/>
            <person name="Huylmans A.-K."/>
            <person name="Kemena C."/>
            <person name="Kremer L.P.M."/>
            <person name="Lee S.L."/>
            <person name="Lopez-Ezquerra A."/>
            <person name="Mallet L."/>
            <person name="Monroy-Kuhn J.M."/>
            <person name="Moser A."/>
            <person name="Murali S.C."/>
            <person name="Muzny D.M."/>
            <person name="Otani S."/>
            <person name="Piulachs M.-D."/>
            <person name="Poelchau M."/>
            <person name="Qu J."/>
            <person name="Schaub F."/>
            <person name="Wada-Katsumata A."/>
            <person name="Worley K.C."/>
            <person name="Xie Q."/>
            <person name="Ylla G."/>
            <person name="Poulsen M."/>
            <person name="Gibbs R.A."/>
            <person name="Schal C."/>
            <person name="Richards S."/>
            <person name="Belles X."/>
            <person name="Korb J."/>
            <person name="Bornberg-Bauer E."/>
        </authorList>
    </citation>
    <scope>NUCLEOTIDE SEQUENCE [LARGE SCALE GENOMIC DNA]</scope>
    <source>
        <tissue evidence="9">Whole body</tissue>
    </source>
</reference>
<dbReference type="InterPro" id="IPR015943">
    <property type="entry name" value="WD40/YVTN_repeat-like_dom_sf"/>
</dbReference>
<dbReference type="InterPro" id="IPR001680">
    <property type="entry name" value="WD40_rpt"/>
</dbReference>
<evidence type="ECO:0000313" key="9">
    <source>
        <dbReference type="EMBL" id="PNF33618.1"/>
    </source>
</evidence>
<sequence>MKSTEEKLLLRRRGGGSVIERSPVFSSDAEILYVVCGSVVRAYGVRTGELITEYEKLKGKIVGVQLHPINPDVIVACSENGELIQWNCGSRLPSSIMGLKFNNAQTATVTGFHLLPPNPQESETNKCIVCVVWKKANNDVSQLSTFCSQTGSFLLNMKFRLDDHAHNVAFGGRPGGEYVAGIHKNVLQFSDAVEWKECDKQYIGGGRWFTCVACHPEERCIATGDNTGRVLIWWNLLTSGKPTWAVYHWHALPVQAITFSQAGSHFYSGAGECVLVKWTLDKPLDRKFLPRLPTPICHLSMGPDNKYLAVSTSDNGIQILDPQLKLISMIQHFTWQVEAKHGLPLFPAGITVDPRTKAMVLNGRTGHVQFYSPRSTTLLYNMDITGMNYLTQERNDVIVNTDVTKVSLNCNGHWMATVEQRDDGETNMEVRLKFWHYDNVKQSFSLNTSVELPHQGGVTALAFQPSPDPQQQLAVTAGRDFRFRIWGLVESTNIYKKGIMVWRCESVGFFRNLPARDISFSADGSLMAVTFGPTLTLWVPETNQLKCSLTDIHSQTNLSHVEFGMVDCSHLVVTGSPVNINVWNLLTLSLIWRVPVHVNILTADPCSEFMAVFTSSNDLFVFSPRCSKPVYMQEAIVPVNCSLLCAAFVPHFGLERTSGISWQEHSQLYFLDSSQELLTLERPCEDANEKEGLALPISSLQPATFFSTFLAKHRTSDV</sequence>
<dbReference type="InterPro" id="IPR036322">
    <property type="entry name" value="WD40_repeat_dom_sf"/>
</dbReference>
<evidence type="ECO:0000256" key="1">
    <source>
        <dbReference type="ARBA" id="ARBA00004604"/>
    </source>
</evidence>
<dbReference type="Gene3D" id="2.130.10.10">
    <property type="entry name" value="YVTN repeat-like/Quinoprotein amine dehydrogenase"/>
    <property type="match status" value="2"/>
</dbReference>
<gene>
    <name evidence="9" type="ORF">B7P43_G13025</name>
</gene>
<name>A0A2J7QYF2_9NEOP</name>
<dbReference type="SUPFAM" id="SSF50998">
    <property type="entry name" value="Quinoprotein alcohol dehydrogenase-like"/>
    <property type="match status" value="1"/>
</dbReference>
<keyword evidence="3" id="KW-0698">rRNA processing</keyword>
<dbReference type="InParanoid" id="A0A2J7QYF2"/>
<keyword evidence="6" id="KW-0804">Transcription</keyword>
<proteinExistence type="predicted"/>
<keyword evidence="2" id="KW-0690">Ribosome biogenesis</keyword>
<dbReference type="PANTHER" id="PTHR44215">
    <property type="entry name" value="WD REPEAT-CONTAINING PROTEIN 75"/>
    <property type="match status" value="1"/>
</dbReference>
<dbReference type="InterPro" id="IPR011047">
    <property type="entry name" value="Quinoprotein_ADH-like_sf"/>
</dbReference>
<keyword evidence="10" id="KW-1185">Reference proteome</keyword>
<dbReference type="Pfam" id="PF23869">
    <property type="entry name" value="Beta-prop_WDR75_1st"/>
    <property type="match status" value="1"/>
</dbReference>
<dbReference type="OrthoDB" id="4096at2759"/>
<comment type="subcellular location">
    <subcellularLocation>
        <location evidence="1">Nucleus</location>
        <location evidence="1">Nucleolus</location>
    </subcellularLocation>
</comment>
<accession>A0A2J7QYF2</accession>
<dbReference type="InterPro" id="IPR053826">
    <property type="entry name" value="WDR75"/>
</dbReference>
<protein>
    <recommendedName>
        <fullName evidence="8">WD repeat-containing protein 75 second beta-propeller domain-containing protein</fullName>
    </recommendedName>
</protein>
<evidence type="ECO:0000313" key="10">
    <source>
        <dbReference type="Proteomes" id="UP000235965"/>
    </source>
</evidence>
<evidence type="ECO:0000256" key="4">
    <source>
        <dbReference type="ARBA" id="ARBA00022574"/>
    </source>
</evidence>
<dbReference type="Pfam" id="PF23769">
    <property type="entry name" value="Beta-prop_WDR75_2nd"/>
    <property type="match status" value="1"/>
</dbReference>
<evidence type="ECO:0000256" key="3">
    <source>
        <dbReference type="ARBA" id="ARBA00022552"/>
    </source>
</evidence>
<dbReference type="GO" id="GO:0032040">
    <property type="term" value="C:small-subunit processome"/>
    <property type="evidence" value="ECO:0007669"/>
    <property type="project" value="InterPro"/>
</dbReference>
<keyword evidence="5" id="KW-0677">Repeat</keyword>
<dbReference type="GO" id="GO:2000234">
    <property type="term" value="P:positive regulation of rRNA processing"/>
    <property type="evidence" value="ECO:0007669"/>
    <property type="project" value="TreeGrafter"/>
</dbReference>
<dbReference type="GO" id="GO:0006364">
    <property type="term" value="P:rRNA processing"/>
    <property type="evidence" value="ECO:0007669"/>
    <property type="project" value="UniProtKB-KW"/>
</dbReference>